<dbReference type="EMBL" id="FMUE01000024">
    <property type="protein sequence ID" value="SCX35847.1"/>
    <property type="molecule type" value="Genomic_DNA"/>
</dbReference>
<accession>A0A1R3U4Q5</accession>
<dbReference type="AlphaFoldDB" id="A0A1R3U4Q5"/>
<organism evidence="1 2">
    <name type="scientific">Agrobacterium rosae</name>
    <dbReference type="NCBI Taxonomy" id="1972867"/>
    <lineage>
        <taxon>Bacteria</taxon>
        <taxon>Pseudomonadati</taxon>
        <taxon>Pseudomonadota</taxon>
        <taxon>Alphaproteobacteria</taxon>
        <taxon>Hyphomicrobiales</taxon>
        <taxon>Rhizobiaceae</taxon>
        <taxon>Rhizobium/Agrobacterium group</taxon>
        <taxon>Agrobacterium</taxon>
    </lineage>
</organism>
<dbReference type="Proteomes" id="UP000187891">
    <property type="component" value="Unassembled WGS sequence"/>
</dbReference>
<gene>
    <name evidence="1" type="ORF">DSM25559_5181</name>
</gene>
<evidence type="ECO:0000313" key="2">
    <source>
        <dbReference type="Proteomes" id="UP000187891"/>
    </source>
</evidence>
<name>A0A1R3U4Q5_9HYPH</name>
<evidence type="ECO:0000313" key="1">
    <source>
        <dbReference type="EMBL" id="SCX35847.1"/>
    </source>
</evidence>
<proteinExistence type="predicted"/>
<reference evidence="2" key="1">
    <citation type="submission" date="2016-10" db="EMBL/GenBank/DDBJ databases">
        <authorList>
            <person name="Wibberg D."/>
        </authorList>
    </citation>
    <scope>NUCLEOTIDE SEQUENCE [LARGE SCALE GENOMIC DNA]</scope>
</reference>
<sequence length="74" mass="8124">MNRHGPATIARVLVPARTAATIEKCMAAAIQGLFVAARSMRLSFQPVREAEQCSIEPQLAPLVQFDHLTHQTAR</sequence>
<protein>
    <submittedName>
        <fullName evidence="1">Uncharacterized protein</fullName>
    </submittedName>
</protein>
<dbReference type="STRING" id="1907666.DSM25559_5181"/>